<dbReference type="GO" id="GO:0005524">
    <property type="term" value="F:ATP binding"/>
    <property type="evidence" value="ECO:0007669"/>
    <property type="project" value="UniProtKB-KW"/>
</dbReference>
<dbReference type="STRING" id="196109.A0A136IZE1"/>
<dbReference type="PANTHER" id="PTHR22594">
    <property type="entry name" value="ASPARTYL/LYSYL-TRNA SYNTHETASE"/>
    <property type="match status" value="1"/>
</dbReference>
<dbReference type="Pfam" id="PF00152">
    <property type="entry name" value="tRNA-synt_2"/>
    <property type="match status" value="1"/>
</dbReference>
<dbReference type="GO" id="GO:0005739">
    <property type="term" value="C:mitochondrion"/>
    <property type="evidence" value="ECO:0007669"/>
    <property type="project" value="TreeGrafter"/>
</dbReference>
<dbReference type="InterPro" id="IPR004522">
    <property type="entry name" value="Asn-tRNA-ligase"/>
</dbReference>
<evidence type="ECO:0000256" key="4">
    <source>
        <dbReference type="ARBA" id="ARBA00022741"/>
    </source>
</evidence>
<reference evidence="10" key="1">
    <citation type="submission" date="2016-02" db="EMBL/GenBank/DDBJ databases">
        <title>Draft genome sequence of Microdochium bolleyi, a fungal endophyte of beachgrass.</title>
        <authorList>
            <consortium name="DOE Joint Genome Institute"/>
            <person name="David A.S."/>
            <person name="May G."/>
            <person name="Haridas S."/>
            <person name="Lim J."/>
            <person name="Wang M."/>
            <person name="Labutti K."/>
            <person name="Lipzen A."/>
            <person name="Barry K."/>
            <person name="Grigoriev I.V."/>
        </authorList>
    </citation>
    <scope>NUCLEOTIDE SEQUENCE [LARGE SCALE GENOMIC DNA]</scope>
    <source>
        <strain evidence="10">J235TASD1</strain>
    </source>
</reference>
<dbReference type="SUPFAM" id="SSF50249">
    <property type="entry name" value="Nucleic acid-binding proteins"/>
    <property type="match status" value="1"/>
</dbReference>
<dbReference type="InterPro" id="IPR002312">
    <property type="entry name" value="Asp/Asn-tRNA-synth_IIb"/>
</dbReference>
<dbReference type="CDD" id="cd00776">
    <property type="entry name" value="AsxRS_core"/>
    <property type="match status" value="1"/>
</dbReference>
<gene>
    <name evidence="9" type="ORF">Micbo1qcDRAFT_184326</name>
</gene>
<dbReference type="OrthoDB" id="43906at2759"/>
<dbReference type="InterPro" id="IPR006195">
    <property type="entry name" value="aa-tRNA-synth_II"/>
</dbReference>
<evidence type="ECO:0000256" key="5">
    <source>
        <dbReference type="ARBA" id="ARBA00022840"/>
    </source>
</evidence>
<dbReference type="Gene3D" id="3.30.930.10">
    <property type="entry name" value="Bira Bifunctional Protein, Domain 2"/>
    <property type="match status" value="1"/>
</dbReference>
<dbReference type="AlphaFoldDB" id="A0A136IZE1"/>
<evidence type="ECO:0000259" key="8">
    <source>
        <dbReference type="PROSITE" id="PS50862"/>
    </source>
</evidence>
<dbReference type="PROSITE" id="PS50862">
    <property type="entry name" value="AA_TRNA_LIGASE_II"/>
    <property type="match status" value="1"/>
</dbReference>
<dbReference type="InterPro" id="IPR045864">
    <property type="entry name" value="aa-tRNA-synth_II/BPL/LPL"/>
</dbReference>
<organism evidence="9 10">
    <name type="scientific">Microdochium bolleyi</name>
    <dbReference type="NCBI Taxonomy" id="196109"/>
    <lineage>
        <taxon>Eukaryota</taxon>
        <taxon>Fungi</taxon>
        <taxon>Dikarya</taxon>
        <taxon>Ascomycota</taxon>
        <taxon>Pezizomycotina</taxon>
        <taxon>Sordariomycetes</taxon>
        <taxon>Xylariomycetidae</taxon>
        <taxon>Xylariales</taxon>
        <taxon>Microdochiaceae</taxon>
        <taxon>Microdochium</taxon>
    </lineage>
</organism>
<dbReference type="GO" id="GO:0006421">
    <property type="term" value="P:asparaginyl-tRNA aminoacylation"/>
    <property type="evidence" value="ECO:0007669"/>
    <property type="project" value="InterPro"/>
</dbReference>
<evidence type="ECO:0000256" key="7">
    <source>
        <dbReference type="ARBA" id="ARBA00023146"/>
    </source>
</evidence>
<dbReference type="InterPro" id="IPR004365">
    <property type="entry name" value="NA-bd_OB_tRNA"/>
</dbReference>
<dbReference type="InterPro" id="IPR012340">
    <property type="entry name" value="NA-bd_OB-fold"/>
</dbReference>
<dbReference type="PANTHER" id="PTHR22594:SF34">
    <property type="entry name" value="ASPARAGINE--TRNA LIGASE, MITOCHONDRIAL-RELATED"/>
    <property type="match status" value="1"/>
</dbReference>
<dbReference type="NCBIfam" id="TIGR00457">
    <property type="entry name" value="asnS"/>
    <property type="match status" value="1"/>
</dbReference>
<dbReference type="FunCoup" id="A0A136IZE1">
    <property type="interactions" value="474"/>
</dbReference>
<keyword evidence="4" id="KW-0547">Nucleotide-binding</keyword>
<proteinExistence type="inferred from homology"/>
<dbReference type="Gene3D" id="2.40.50.140">
    <property type="entry name" value="Nucleic acid-binding proteins"/>
    <property type="match status" value="1"/>
</dbReference>
<dbReference type="EMBL" id="KQ964253">
    <property type="protein sequence ID" value="KXJ90321.1"/>
    <property type="molecule type" value="Genomic_DNA"/>
</dbReference>
<dbReference type="EC" id="6.1.1.22" evidence="2"/>
<dbReference type="CDD" id="cd04318">
    <property type="entry name" value="EcAsnRS_like_N"/>
    <property type="match status" value="1"/>
</dbReference>
<keyword evidence="7" id="KW-0030">Aminoacyl-tRNA synthetase</keyword>
<accession>A0A136IZE1</accession>
<dbReference type="InParanoid" id="A0A136IZE1"/>
<keyword evidence="6" id="KW-0648">Protein biosynthesis</keyword>
<evidence type="ECO:0000256" key="3">
    <source>
        <dbReference type="ARBA" id="ARBA00022598"/>
    </source>
</evidence>
<dbReference type="GO" id="GO:0003676">
    <property type="term" value="F:nucleic acid binding"/>
    <property type="evidence" value="ECO:0007669"/>
    <property type="project" value="InterPro"/>
</dbReference>
<dbReference type="PRINTS" id="PR01042">
    <property type="entry name" value="TRNASYNTHASP"/>
</dbReference>
<evidence type="ECO:0000313" key="10">
    <source>
        <dbReference type="Proteomes" id="UP000070501"/>
    </source>
</evidence>
<sequence length="550" mass="60041">MAGVANFLRVPSLAVRAGSRVPSSITPSHCRLRHAPGSIPASHSFSSRTAAPRPIAALLQATAAEAQEATVEGFVRSVRSQKRHSFVSLGDGSSLDALQAVVPSDLAQGLAIGAAVRLQGSWAPSPGRGQSHELQVTKAEILGPSDARTFPVQKKYQTPEYLRTIPHMRPRVPFNAVVLRFRSELVSSLTRFFDSRSFVQAHVPILTSSDCEGAGEVFNITTEETGSGGGYGNGEAAETPSFFRRPVYTTVSGQLHLEALAQSLGHVWTLSPTFRAEHSDTPRHLSEFYMLEAEMSFTDDMAAVMDLVEEMLKHVVADLSKLPTFEELTREQSRSADLASAEEVRRRWNGLLAPGVWPRITYTEAIELLRTAQNEQFEHEPIWGRDLHTEHEKWIAATVGKGSTPVFVTNYPKDIKAFYMKAASSNVGSGGSSSSQTVECFDLLVPEFCEIAGGSMRKHRLEELVQAMRAKGMPVGSTDNISEGSAAVAGTGEGIGDVNNLDWYLDLRRWGCPPHGGFGLGFDRLLCYLTGVQTIRDTTAFPRWYGRCDC</sequence>
<feature type="domain" description="Aminoacyl-transfer RNA synthetases class-II family profile" evidence="8">
    <location>
        <begin position="179"/>
        <end position="542"/>
    </location>
</feature>
<evidence type="ECO:0000313" key="9">
    <source>
        <dbReference type="EMBL" id="KXJ90321.1"/>
    </source>
</evidence>
<comment type="similarity">
    <text evidence="1">Belongs to the class-II aminoacyl-tRNA synthetase family.</text>
</comment>
<dbReference type="SUPFAM" id="SSF55681">
    <property type="entry name" value="Class II aaRS and biotin synthetases"/>
    <property type="match status" value="1"/>
</dbReference>
<protein>
    <recommendedName>
        <fullName evidence="2">asparagine--tRNA ligase</fullName>
        <ecNumber evidence="2">6.1.1.22</ecNumber>
    </recommendedName>
</protein>
<dbReference type="Proteomes" id="UP000070501">
    <property type="component" value="Unassembled WGS sequence"/>
</dbReference>
<evidence type="ECO:0000256" key="6">
    <source>
        <dbReference type="ARBA" id="ARBA00022917"/>
    </source>
</evidence>
<evidence type="ECO:0000256" key="2">
    <source>
        <dbReference type="ARBA" id="ARBA00012816"/>
    </source>
</evidence>
<keyword evidence="3" id="KW-0436">Ligase</keyword>
<evidence type="ECO:0000256" key="1">
    <source>
        <dbReference type="ARBA" id="ARBA00008226"/>
    </source>
</evidence>
<dbReference type="InterPro" id="IPR004364">
    <property type="entry name" value="Aa-tRNA-synt_II"/>
</dbReference>
<keyword evidence="5" id="KW-0067">ATP-binding</keyword>
<name>A0A136IZE1_9PEZI</name>
<keyword evidence="10" id="KW-1185">Reference proteome</keyword>
<dbReference type="Pfam" id="PF01336">
    <property type="entry name" value="tRNA_anti-codon"/>
    <property type="match status" value="1"/>
</dbReference>
<dbReference type="GO" id="GO:0004816">
    <property type="term" value="F:asparagine-tRNA ligase activity"/>
    <property type="evidence" value="ECO:0007669"/>
    <property type="project" value="UniProtKB-EC"/>
</dbReference>